<evidence type="ECO:0000313" key="13">
    <source>
        <dbReference type="Proteomes" id="UP000008305"/>
    </source>
</evidence>
<feature type="binding site" evidence="10">
    <location>
        <position position="179"/>
    </location>
    <ligand>
        <name>thiamine diphosphate</name>
        <dbReference type="ChEBI" id="CHEBI:58937"/>
    </ligand>
</feature>
<dbReference type="InterPro" id="IPR029061">
    <property type="entry name" value="THDP-binding"/>
</dbReference>
<comment type="caution">
    <text evidence="10">Lacks conserved residue(s) required for the propagation of feature annotation.</text>
</comment>
<dbReference type="GO" id="GO:0000287">
    <property type="term" value="F:magnesium ion binding"/>
    <property type="evidence" value="ECO:0007669"/>
    <property type="project" value="UniProtKB-UniRule"/>
</dbReference>
<feature type="binding site" evidence="10">
    <location>
        <begin position="151"/>
        <end position="152"/>
    </location>
    <ligand>
        <name>thiamine diphosphate</name>
        <dbReference type="ChEBI" id="CHEBI:58937"/>
    </ligand>
</feature>
<keyword evidence="5 10" id="KW-0479">Metal-binding</keyword>
<comment type="similarity">
    <text evidence="2 10">Belongs to the transketolase family. DXPS subfamily.</text>
</comment>
<comment type="subunit">
    <text evidence="3 10">Homodimer.</text>
</comment>
<dbReference type="KEGG" id="cpm:G5S_0647"/>
<dbReference type="NCBIfam" id="NF003933">
    <property type="entry name" value="PRK05444.2-2"/>
    <property type="match status" value="1"/>
</dbReference>
<feature type="binding site" evidence="10">
    <location>
        <position position="78"/>
    </location>
    <ligand>
        <name>thiamine diphosphate</name>
        <dbReference type="ChEBI" id="CHEBI:58937"/>
    </ligand>
</feature>
<dbReference type="CDD" id="cd07033">
    <property type="entry name" value="TPP_PYR_DXS_TK_like"/>
    <property type="match status" value="1"/>
</dbReference>
<organism evidence="12 13">
    <name type="scientific">Chlamydia pecorum (strain ATCC VR-628 / DSM 29919 / E58)</name>
    <name type="common">Chlamydophila pecorum</name>
    <dbReference type="NCBI Taxonomy" id="331635"/>
    <lineage>
        <taxon>Bacteria</taxon>
        <taxon>Pseudomonadati</taxon>
        <taxon>Chlamydiota</taxon>
        <taxon>Chlamydiia</taxon>
        <taxon>Chlamydiales</taxon>
        <taxon>Chlamydiaceae</taxon>
        <taxon>Chlamydia/Chlamydophila group</taxon>
        <taxon>Chlamydia</taxon>
    </lineage>
</organism>
<comment type="cofactor">
    <cofactor evidence="10">
        <name>thiamine diphosphate</name>
        <dbReference type="ChEBI" id="CHEBI:58937"/>
    </cofactor>
    <text evidence="10">Binds 1 thiamine pyrophosphate per subunit.</text>
</comment>
<gene>
    <name evidence="10 12" type="primary">dxs</name>
    <name evidence="12" type="ordered locus">G5S_0647</name>
</gene>
<dbReference type="InterPro" id="IPR033248">
    <property type="entry name" value="Transketolase_C"/>
</dbReference>
<feature type="binding site" evidence="10">
    <location>
        <position position="150"/>
    </location>
    <ligand>
        <name>Mg(2+)</name>
        <dbReference type="ChEBI" id="CHEBI:18420"/>
    </ligand>
</feature>
<dbReference type="GO" id="GO:0005829">
    <property type="term" value="C:cytosol"/>
    <property type="evidence" value="ECO:0007669"/>
    <property type="project" value="TreeGrafter"/>
</dbReference>
<name>A0AA34RD97_CHLPE</name>
<dbReference type="Proteomes" id="UP000008305">
    <property type="component" value="Chromosome"/>
</dbReference>
<keyword evidence="6 10" id="KW-0460">Magnesium</keyword>
<dbReference type="EC" id="2.2.1.7" evidence="10"/>
<evidence type="ECO:0000256" key="3">
    <source>
        <dbReference type="ARBA" id="ARBA00011738"/>
    </source>
</evidence>
<dbReference type="GO" id="GO:0016114">
    <property type="term" value="P:terpenoid biosynthetic process"/>
    <property type="evidence" value="ECO:0007669"/>
    <property type="project" value="UniProtKB-UniRule"/>
</dbReference>
<dbReference type="Pfam" id="PF13292">
    <property type="entry name" value="DXP_synthase_N"/>
    <property type="match status" value="1"/>
</dbReference>
<dbReference type="PANTHER" id="PTHR43322">
    <property type="entry name" value="1-D-DEOXYXYLULOSE 5-PHOSPHATE SYNTHASE-RELATED"/>
    <property type="match status" value="1"/>
</dbReference>
<dbReference type="GO" id="GO:0009228">
    <property type="term" value="P:thiamine biosynthetic process"/>
    <property type="evidence" value="ECO:0007669"/>
    <property type="project" value="UniProtKB-UniRule"/>
</dbReference>
<dbReference type="HAMAP" id="MF_00315">
    <property type="entry name" value="DXP_synth"/>
    <property type="match status" value="1"/>
</dbReference>
<feature type="domain" description="Transketolase-like pyrimidine-binding" evidence="11">
    <location>
        <begin position="327"/>
        <end position="490"/>
    </location>
</feature>
<dbReference type="InterPro" id="IPR009014">
    <property type="entry name" value="Transketo_C/PFOR_II"/>
</dbReference>
<dbReference type="EMBL" id="CP002608">
    <property type="protein sequence ID" value="AEB41604.1"/>
    <property type="molecule type" value="Genomic_DNA"/>
</dbReference>
<evidence type="ECO:0000256" key="10">
    <source>
        <dbReference type="HAMAP-Rule" id="MF_00315"/>
    </source>
</evidence>
<feature type="binding site" evidence="10">
    <location>
        <begin position="120"/>
        <end position="122"/>
    </location>
    <ligand>
        <name>thiamine diphosphate</name>
        <dbReference type="ChEBI" id="CHEBI:58937"/>
    </ligand>
</feature>
<proteinExistence type="inferred from homology"/>
<dbReference type="Gene3D" id="3.40.50.920">
    <property type="match status" value="1"/>
</dbReference>
<evidence type="ECO:0000256" key="2">
    <source>
        <dbReference type="ARBA" id="ARBA00011081"/>
    </source>
</evidence>
<dbReference type="InterPro" id="IPR005475">
    <property type="entry name" value="Transketolase-like_Pyr-bd"/>
</dbReference>
<protein>
    <recommendedName>
        <fullName evidence="10">1-deoxy-D-xylulose-5-phosphate synthase</fullName>
        <ecNumber evidence="10">2.2.1.7</ecNumber>
    </recommendedName>
    <alternativeName>
        <fullName evidence="10">1-deoxyxylulose-5-phosphate synthase</fullName>
        <shortName evidence="10">DXP synthase</shortName>
        <shortName evidence="10">DXPS</shortName>
    </alternativeName>
</protein>
<evidence type="ECO:0000256" key="1">
    <source>
        <dbReference type="ARBA" id="ARBA00004980"/>
    </source>
</evidence>
<evidence type="ECO:0000256" key="7">
    <source>
        <dbReference type="ARBA" id="ARBA00022977"/>
    </source>
</evidence>
<evidence type="ECO:0000256" key="8">
    <source>
        <dbReference type="ARBA" id="ARBA00023052"/>
    </source>
</evidence>
<evidence type="ECO:0000256" key="4">
    <source>
        <dbReference type="ARBA" id="ARBA00022679"/>
    </source>
</evidence>
<evidence type="ECO:0000256" key="9">
    <source>
        <dbReference type="ARBA" id="ARBA00023229"/>
    </source>
</evidence>
<dbReference type="Pfam" id="PF02779">
    <property type="entry name" value="Transket_pyr"/>
    <property type="match status" value="1"/>
</dbReference>
<sequence length="648" mass="71522">MMHASDLLLSQISSPQDLKKLSISQLPQLADEIRGRIVSVLNQTGGHLASNLGIVELTIALHYVFSSPQDKFIFDVGHQAYTHKLLTGRNTSAFDHLRHDGGLSGFTNPQESEHDLFFSGHAGTALSLALGLAKTTPEESRAHVLPILGDAAFSCGLTLEALNNISTDLSKFIVILNDNKMSISENVGVISQMFARWLHHPKTNKLTKHIEKLLEKIPRYGNGLSKHSHKLSQCLKNLFCPMPLFEQFGLSYIGPIDGHNVKKLVSLFQTVQELPFPILIHVCTTKGQGLQQAQNNPSKYHGVGANFDKKEHDPSLEKHLPAIRTKPTFPEVFGTTICDLGKRFPCLHVVTPAMSLGSKLEEFKKTFPERFFDVGIAEGHAVTFSAGIAKAGNPVVCSIYSTFLQRAFDNIFHDVCLQKLPVVFAIDRAGLAYHDGPSHHGIYDMSFLRAMPNMILCQPRSGIVLQQLLFSSLHWDAPSAIRYPNVPVPPADPLAVEAFAMRSPGTAEILSQGEDFLIIALGNHCFTALSVKHKLLTFGISATVVDPVFVKPLDKNLFSILLMNHNKVVLIEEHCASGGLASEFHDFLVTFNFKVDVIHFAIPAAFPAHGDQNTLLKAVGLDEMLIIDRILTYFNLRTKRFTPSSSRR</sequence>
<reference evidence="12 13" key="1">
    <citation type="journal article" date="2011" name="J. Bacteriol.">
        <title>Genome sequence of the obligate intracellular animal pathogen Chlamydia pecorum E58.</title>
        <authorList>
            <person name="Mojica S."/>
            <person name="Huot Creasy H."/>
            <person name="Daugherty S."/>
            <person name="Read T.D."/>
            <person name="Kim T."/>
            <person name="Kaltenboeck B."/>
            <person name="Bavoil P."/>
            <person name="Myers G.S."/>
        </authorList>
    </citation>
    <scope>NUCLEOTIDE SEQUENCE [LARGE SCALE GENOMIC DNA]</scope>
    <source>
        <strain evidence="12 13">E58</strain>
    </source>
</reference>
<dbReference type="GO" id="GO:0008661">
    <property type="term" value="F:1-deoxy-D-xylulose-5-phosphate synthase activity"/>
    <property type="evidence" value="ECO:0007669"/>
    <property type="project" value="UniProtKB-UniRule"/>
</dbReference>
<comment type="catalytic activity">
    <reaction evidence="10">
        <text>D-glyceraldehyde 3-phosphate + pyruvate + H(+) = 1-deoxy-D-xylulose 5-phosphate + CO2</text>
        <dbReference type="Rhea" id="RHEA:12605"/>
        <dbReference type="ChEBI" id="CHEBI:15361"/>
        <dbReference type="ChEBI" id="CHEBI:15378"/>
        <dbReference type="ChEBI" id="CHEBI:16526"/>
        <dbReference type="ChEBI" id="CHEBI:57792"/>
        <dbReference type="ChEBI" id="CHEBI:59776"/>
        <dbReference type="EC" id="2.2.1.7"/>
    </reaction>
</comment>
<dbReference type="GO" id="GO:0019288">
    <property type="term" value="P:isopentenyl diphosphate biosynthetic process, methylerythritol 4-phosphate pathway"/>
    <property type="evidence" value="ECO:0007669"/>
    <property type="project" value="TreeGrafter"/>
</dbReference>
<evidence type="ECO:0000259" key="11">
    <source>
        <dbReference type="SMART" id="SM00861"/>
    </source>
</evidence>
<dbReference type="Gene3D" id="3.40.50.970">
    <property type="match status" value="2"/>
</dbReference>
<evidence type="ECO:0000256" key="6">
    <source>
        <dbReference type="ARBA" id="ARBA00022842"/>
    </source>
</evidence>
<keyword evidence="4 10" id="KW-0808">Transferase</keyword>
<comment type="pathway">
    <text evidence="1 10">Metabolic intermediate biosynthesis; 1-deoxy-D-xylulose 5-phosphate biosynthesis; 1-deoxy-D-xylulose 5-phosphate from D-glyceraldehyde 3-phosphate and pyruvate: step 1/1.</text>
</comment>
<dbReference type="Pfam" id="PF02780">
    <property type="entry name" value="Transketolase_C"/>
    <property type="match status" value="1"/>
</dbReference>
<dbReference type="SMART" id="SM00861">
    <property type="entry name" value="Transket_pyr"/>
    <property type="match status" value="1"/>
</dbReference>
<dbReference type="AlphaFoldDB" id="A0AA34RD97"/>
<evidence type="ECO:0000313" key="12">
    <source>
        <dbReference type="EMBL" id="AEB41604.1"/>
    </source>
</evidence>
<comment type="cofactor">
    <cofactor evidence="10">
        <name>Mg(2+)</name>
        <dbReference type="ChEBI" id="CHEBI:18420"/>
    </cofactor>
    <text evidence="10">Binds 1 Mg(2+) ion per subunit.</text>
</comment>
<keyword evidence="7 10" id="KW-0784">Thiamine biosynthesis</keyword>
<dbReference type="CDD" id="cd02007">
    <property type="entry name" value="TPP_DXS"/>
    <property type="match status" value="1"/>
</dbReference>
<feature type="binding site" evidence="10">
    <location>
        <position position="378"/>
    </location>
    <ligand>
        <name>thiamine diphosphate</name>
        <dbReference type="ChEBI" id="CHEBI:58937"/>
    </ligand>
</feature>
<dbReference type="InterPro" id="IPR049557">
    <property type="entry name" value="Transketolase_CS"/>
</dbReference>
<dbReference type="GO" id="GO:0030976">
    <property type="term" value="F:thiamine pyrophosphate binding"/>
    <property type="evidence" value="ECO:0007669"/>
    <property type="project" value="UniProtKB-UniRule"/>
</dbReference>
<keyword evidence="9 10" id="KW-0414">Isoprene biosynthesis</keyword>
<keyword evidence="13" id="KW-1185">Reference proteome</keyword>
<dbReference type="NCBIfam" id="TIGR00204">
    <property type="entry name" value="dxs"/>
    <property type="match status" value="1"/>
</dbReference>
<keyword evidence="8 10" id="KW-0786">Thiamine pyrophosphate</keyword>
<dbReference type="RefSeq" id="WP_013712682.1">
    <property type="nucleotide sequence ID" value="NC_015408.1"/>
</dbReference>
<comment type="function">
    <text evidence="10">Catalyzes the acyloin condensation reaction between C atoms 2 and 3 of pyruvate and glyceraldehyde 3-phosphate to yield 1-deoxy-D-xylulose-5-phosphate (DXP).</text>
</comment>
<dbReference type="SUPFAM" id="SSF52922">
    <property type="entry name" value="TK C-terminal domain-like"/>
    <property type="match status" value="1"/>
</dbReference>
<dbReference type="PROSITE" id="PS00801">
    <property type="entry name" value="TRANSKETOLASE_1"/>
    <property type="match status" value="1"/>
</dbReference>
<accession>A0AA34RD97</accession>
<dbReference type="PANTHER" id="PTHR43322:SF5">
    <property type="entry name" value="1-DEOXY-D-XYLULOSE-5-PHOSPHATE SYNTHASE, CHLOROPLASTIC"/>
    <property type="match status" value="1"/>
</dbReference>
<dbReference type="SUPFAM" id="SSF52518">
    <property type="entry name" value="Thiamin diphosphate-binding fold (THDP-binding)"/>
    <property type="match status" value="2"/>
</dbReference>
<feature type="binding site" evidence="10">
    <location>
        <position position="179"/>
    </location>
    <ligand>
        <name>Mg(2+)</name>
        <dbReference type="ChEBI" id="CHEBI:18420"/>
    </ligand>
</feature>
<dbReference type="InterPro" id="IPR005477">
    <property type="entry name" value="Dxylulose-5-P_synthase"/>
</dbReference>
<evidence type="ECO:0000256" key="5">
    <source>
        <dbReference type="ARBA" id="ARBA00022723"/>
    </source>
</evidence>